<reference evidence="2" key="1">
    <citation type="submission" date="2019-02" db="EMBL/GenBank/DDBJ databases">
        <authorList>
            <person name="Li S.-H."/>
        </authorList>
    </citation>
    <scope>NUCLEOTIDE SEQUENCE</scope>
    <source>
        <strain evidence="2">IMCC11814</strain>
    </source>
</reference>
<dbReference type="Pfam" id="PF07963">
    <property type="entry name" value="N_methyl"/>
    <property type="match status" value="1"/>
</dbReference>
<dbReference type="InterPro" id="IPR012902">
    <property type="entry name" value="N_methyl_site"/>
</dbReference>
<keyword evidence="1" id="KW-0812">Transmembrane</keyword>
<comment type="caution">
    <text evidence="2">The sequence shown here is derived from an EMBL/GenBank/DDBJ whole genome shotgun (WGS) entry which is preliminary data.</text>
</comment>
<dbReference type="PROSITE" id="PS00409">
    <property type="entry name" value="PROKAR_NTER_METHYL"/>
    <property type="match status" value="1"/>
</dbReference>
<keyword evidence="3" id="KW-1185">Reference proteome</keyword>
<evidence type="ECO:0000313" key="3">
    <source>
        <dbReference type="Proteomes" id="UP001143304"/>
    </source>
</evidence>
<dbReference type="InterPro" id="IPR045584">
    <property type="entry name" value="Pilin-like"/>
</dbReference>
<keyword evidence="1" id="KW-1133">Transmembrane helix</keyword>
<dbReference type="Proteomes" id="UP001143304">
    <property type="component" value="Unassembled WGS sequence"/>
</dbReference>
<keyword evidence="1" id="KW-0472">Membrane</keyword>
<name>A0ABT3T4Z8_9GAMM</name>
<organism evidence="2 3">
    <name type="scientific">Candidatus Marimicrobium litorale</name>
    <dbReference type="NCBI Taxonomy" id="2518991"/>
    <lineage>
        <taxon>Bacteria</taxon>
        <taxon>Pseudomonadati</taxon>
        <taxon>Pseudomonadota</taxon>
        <taxon>Gammaproteobacteria</taxon>
        <taxon>Cellvibrionales</taxon>
        <taxon>Halieaceae</taxon>
        <taxon>Marimicrobium</taxon>
    </lineage>
</organism>
<dbReference type="SUPFAM" id="SSF54523">
    <property type="entry name" value="Pili subunits"/>
    <property type="match status" value="1"/>
</dbReference>
<dbReference type="Gene3D" id="3.55.40.10">
    <property type="entry name" value="minor pseudopilin epsh domain"/>
    <property type="match status" value="1"/>
</dbReference>
<proteinExistence type="predicted"/>
<dbReference type="NCBIfam" id="TIGR02532">
    <property type="entry name" value="IV_pilin_GFxxxE"/>
    <property type="match status" value="1"/>
</dbReference>
<protein>
    <submittedName>
        <fullName evidence="2">Prepilin-type N-terminal cleavage/methylation domain-containing protein</fullName>
    </submittedName>
</protein>
<sequence length="224" mass="25140">MSIAVWQLATRWHLQLPMKITQGQPHSDALSRCGVVPVVFRHRGFSLLELLVALFVIVLITSMVSFNFTSGGQEIELESRVRNLASVGAYALDEAQMSGVDYGLLLEERLEGREVIYRYQWLERALDGWQTPASGKDLFETQAMAPGISLQLELEDAPLVELSLEDEGSDIVAPQVVFYASGETTVGAIDVVRTDDGELLWRIEWDLLGRFEVMRRGRPDDEDL</sequence>
<feature type="transmembrane region" description="Helical" evidence="1">
    <location>
        <begin position="47"/>
        <end position="68"/>
    </location>
</feature>
<gene>
    <name evidence="2" type="ORF">EYC82_07770</name>
</gene>
<dbReference type="EMBL" id="SHNO01000001">
    <property type="protein sequence ID" value="MCX2977250.1"/>
    <property type="molecule type" value="Genomic_DNA"/>
</dbReference>
<accession>A0ABT3T4Z8</accession>
<evidence type="ECO:0000313" key="2">
    <source>
        <dbReference type="EMBL" id="MCX2977250.1"/>
    </source>
</evidence>
<evidence type="ECO:0000256" key="1">
    <source>
        <dbReference type="SAM" id="Phobius"/>
    </source>
</evidence>